<keyword evidence="2" id="KW-1185">Reference proteome</keyword>
<sequence>MQDDAKKEPVQSGTSSDTNTEKDVEENAVATTVVQESEQVQDPHVVDWNGPDDQENPKNWSNAKRWSHIILVAALGLVTNFAPTIFAPGISQLNKEFNITSSTISTLAITLYVLGISIGPMFTSPLSEWPMP</sequence>
<name>A0ACC1MI04_9HYPO</name>
<protein>
    <submittedName>
        <fullName evidence="1">Uncharacterized protein</fullName>
    </submittedName>
</protein>
<reference evidence="1" key="1">
    <citation type="submission" date="2022-08" db="EMBL/GenBank/DDBJ databases">
        <title>Genome Sequence of Lecanicillium fungicola.</title>
        <authorList>
            <person name="Buettner E."/>
        </authorList>
    </citation>
    <scope>NUCLEOTIDE SEQUENCE</scope>
    <source>
        <strain evidence="1">Babe33</strain>
    </source>
</reference>
<dbReference type="EMBL" id="JANJQO010002553">
    <property type="protein sequence ID" value="KAJ2966657.1"/>
    <property type="molecule type" value="Genomic_DNA"/>
</dbReference>
<evidence type="ECO:0000313" key="1">
    <source>
        <dbReference type="EMBL" id="KAJ2966657.1"/>
    </source>
</evidence>
<proteinExistence type="predicted"/>
<evidence type="ECO:0000313" key="2">
    <source>
        <dbReference type="Proteomes" id="UP001143910"/>
    </source>
</evidence>
<dbReference type="Proteomes" id="UP001143910">
    <property type="component" value="Unassembled WGS sequence"/>
</dbReference>
<organism evidence="1 2">
    <name type="scientific">Zarea fungicola</name>
    <dbReference type="NCBI Taxonomy" id="93591"/>
    <lineage>
        <taxon>Eukaryota</taxon>
        <taxon>Fungi</taxon>
        <taxon>Dikarya</taxon>
        <taxon>Ascomycota</taxon>
        <taxon>Pezizomycotina</taxon>
        <taxon>Sordariomycetes</taxon>
        <taxon>Hypocreomycetidae</taxon>
        <taxon>Hypocreales</taxon>
        <taxon>Cordycipitaceae</taxon>
        <taxon>Zarea</taxon>
    </lineage>
</organism>
<comment type="caution">
    <text evidence="1">The sequence shown here is derived from an EMBL/GenBank/DDBJ whole genome shotgun (WGS) entry which is preliminary data.</text>
</comment>
<accession>A0ACC1MI04</accession>
<gene>
    <name evidence="1" type="ORF">NQ176_g10044</name>
</gene>